<evidence type="ECO:0000256" key="2">
    <source>
        <dbReference type="ARBA" id="ARBA00023125"/>
    </source>
</evidence>
<dbReference type="InterPro" id="IPR011008">
    <property type="entry name" value="Dimeric_a/b-barrel"/>
</dbReference>
<dbReference type="Pfam" id="PF01037">
    <property type="entry name" value="AsnC_trans_reg"/>
    <property type="match status" value="1"/>
</dbReference>
<dbReference type="InterPro" id="IPR011991">
    <property type="entry name" value="ArsR-like_HTH"/>
</dbReference>
<gene>
    <name evidence="5" type="ORF">Ga0061079_10557</name>
</gene>
<dbReference type="CDD" id="cd00090">
    <property type="entry name" value="HTH_ARSR"/>
    <property type="match status" value="1"/>
</dbReference>
<dbReference type="InterPro" id="IPR019887">
    <property type="entry name" value="Tscrpt_reg_AsnC/Lrp_C"/>
</dbReference>
<evidence type="ECO:0000313" key="5">
    <source>
        <dbReference type="EMBL" id="CVK16098.1"/>
    </source>
</evidence>
<dbReference type="AlphaFoldDB" id="A0A0X3AQG6"/>
<dbReference type="InterPro" id="IPR000485">
    <property type="entry name" value="AsnC-type_HTH_dom"/>
</dbReference>
<dbReference type="STRING" id="1586267.GCA_001418685_00942"/>
<dbReference type="Pfam" id="PF13404">
    <property type="entry name" value="HTH_AsnC-type"/>
    <property type="match status" value="1"/>
</dbReference>
<evidence type="ECO:0000259" key="4">
    <source>
        <dbReference type="PROSITE" id="PS50956"/>
    </source>
</evidence>
<protein>
    <submittedName>
        <fullName evidence="5">Transcriptional regulator, AsnC family</fullName>
    </submittedName>
</protein>
<dbReference type="SMART" id="SM00344">
    <property type="entry name" value="HTH_ASNC"/>
    <property type="match status" value="1"/>
</dbReference>
<dbReference type="Gene3D" id="3.30.70.920">
    <property type="match status" value="1"/>
</dbReference>
<evidence type="ECO:0000313" key="6">
    <source>
        <dbReference type="Proteomes" id="UP000182761"/>
    </source>
</evidence>
<dbReference type="Proteomes" id="UP000182761">
    <property type="component" value="Unassembled WGS sequence"/>
</dbReference>
<proteinExistence type="predicted"/>
<accession>A0A0X3AQG6</accession>
<keyword evidence="1" id="KW-0805">Transcription regulation</keyword>
<dbReference type="EMBL" id="FCOR01000005">
    <property type="protein sequence ID" value="CVK16098.1"/>
    <property type="molecule type" value="Genomic_DNA"/>
</dbReference>
<dbReference type="InterPro" id="IPR036388">
    <property type="entry name" value="WH-like_DNA-bd_sf"/>
</dbReference>
<dbReference type="RefSeq" id="WP_176696535.1">
    <property type="nucleotide sequence ID" value="NZ_FCOR01000005.1"/>
</dbReference>
<dbReference type="PROSITE" id="PS50956">
    <property type="entry name" value="HTH_ASNC_2"/>
    <property type="match status" value="1"/>
</dbReference>
<name>A0A0X3AQG6_9FLAO</name>
<organism evidence="5 6">
    <name type="scientific">Apibacter mensalis</name>
    <dbReference type="NCBI Taxonomy" id="1586267"/>
    <lineage>
        <taxon>Bacteria</taxon>
        <taxon>Pseudomonadati</taxon>
        <taxon>Bacteroidota</taxon>
        <taxon>Flavobacteriia</taxon>
        <taxon>Flavobacteriales</taxon>
        <taxon>Weeksellaceae</taxon>
        <taxon>Apibacter</taxon>
    </lineage>
</organism>
<dbReference type="InterPro" id="IPR019888">
    <property type="entry name" value="Tscrpt_reg_AsnC-like"/>
</dbReference>
<reference evidence="5 6" key="1">
    <citation type="submission" date="2016-01" db="EMBL/GenBank/DDBJ databases">
        <authorList>
            <person name="McClelland M."/>
            <person name="Jain A."/>
            <person name="Saraogi P."/>
            <person name="Mendelson R."/>
            <person name="Westerman R."/>
            <person name="SanMiguel P."/>
            <person name="Csonka L."/>
        </authorList>
    </citation>
    <scope>NUCLEOTIDE SEQUENCE [LARGE SCALE GENOMIC DNA]</scope>
    <source>
        <strain evidence="5 6">R-53146</strain>
    </source>
</reference>
<dbReference type="PRINTS" id="PR00033">
    <property type="entry name" value="HTHASNC"/>
</dbReference>
<keyword evidence="2" id="KW-0238">DNA-binding</keyword>
<dbReference type="GO" id="GO:0043200">
    <property type="term" value="P:response to amino acid"/>
    <property type="evidence" value="ECO:0007669"/>
    <property type="project" value="TreeGrafter"/>
</dbReference>
<feature type="domain" description="HTH asnC-type" evidence="4">
    <location>
        <begin position="11"/>
        <end position="72"/>
    </location>
</feature>
<dbReference type="GO" id="GO:0005829">
    <property type="term" value="C:cytosol"/>
    <property type="evidence" value="ECO:0007669"/>
    <property type="project" value="TreeGrafter"/>
</dbReference>
<evidence type="ECO:0000256" key="3">
    <source>
        <dbReference type="ARBA" id="ARBA00023163"/>
    </source>
</evidence>
<keyword evidence="3" id="KW-0804">Transcription</keyword>
<dbReference type="SUPFAM" id="SSF46785">
    <property type="entry name" value="Winged helix' DNA-binding domain"/>
    <property type="match status" value="1"/>
</dbReference>
<keyword evidence="6" id="KW-1185">Reference proteome</keyword>
<dbReference type="GO" id="GO:0006355">
    <property type="term" value="P:regulation of DNA-templated transcription"/>
    <property type="evidence" value="ECO:0007669"/>
    <property type="project" value="UniProtKB-ARBA"/>
</dbReference>
<dbReference type="PANTHER" id="PTHR30154">
    <property type="entry name" value="LEUCINE-RESPONSIVE REGULATORY PROTEIN"/>
    <property type="match status" value="1"/>
</dbReference>
<dbReference type="SUPFAM" id="SSF54909">
    <property type="entry name" value="Dimeric alpha+beta barrel"/>
    <property type="match status" value="1"/>
</dbReference>
<dbReference type="GO" id="GO:0043565">
    <property type="term" value="F:sequence-specific DNA binding"/>
    <property type="evidence" value="ECO:0007669"/>
    <property type="project" value="InterPro"/>
</dbReference>
<dbReference type="InterPro" id="IPR036390">
    <property type="entry name" value="WH_DNA-bd_sf"/>
</dbReference>
<dbReference type="PANTHER" id="PTHR30154:SF34">
    <property type="entry name" value="TRANSCRIPTIONAL REGULATOR AZLB"/>
    <property type="match status" value="1"/>
</dbReference>
<evidence type="ECO:0000256" key="1">
    <source>
        <dbReference type="ARBA" id="ARBA00023015"/>
    </source>
</evidence>
<dbReference type="Gene3D" id="1.10.10.10">
    <property type="entry name" value="Winged helix-like DNA-binding domain superfamily/Winged helix DNA-binding domain"/>
    <property type="match status" value="1"/>
</dbReference>
<sequence>MRVSDIHTIELDGIDKIILKALMENSKIPVTNIAKQVGVSSTAIHQRIKKLEKAKLIEDPVTPLNYKLLGYKTTAYVGIFLEKSAQYKEAIKSMMKIPEIIEAHFTTGNYAIFIKILCKDNDHLMSVLRNEIQNIKGIERTETIISLEQSISRQIIP</sequence>